<proteinExistence type="predicted"/>
<evidence type="ECO:0000256" key="1">
    <source>
        <dbReference type="SAM" id="MobiDB-lite"/>
    </source>
</evidence>
<accession>A0ABY4IRZ9</accession>
<dbReference type="EMBL" id="CP078077">
    <property type="protein sequence ID" value="UPL15559.1"/>
    <property type="molecule type" value="Genomic_DNA"/>
</dbReference>
<sequence length="282" mass="30182">MTAGDELTTIATELYVRPLGEFVSARRASAKQASDRGLAAEIATLRKPSIAAWVVNVFAQERAAELGEALRLARELREAQDDLDAPALARLGRERRALTRRLAEQARDLAIARGEKVTPGTFDAVQQTIGAAFFDEAASIAVASGRLIREIDPSESVALGDVMAGGPVHGGEAAPEHHVDELAERRRKRQAERAVRDAEDAVASAERARAAAESAGRDADRRIDEASAHVVALERELARNRVELDGARQDADAARSRVATATEAVQVASDALDRARADLDSV</sequence>
<gene>
    <name evidence="2" type="ORF">KV396_14210</name>
</gene>
<reference evidence="2 3" key="1">
    <citation type="submission" date="2021-06" db="EMBL/GenBank/DDBJ databases">
        <title>Genome-based taxonomic framework of Microbacterium strains isolated from marine environment, the description of four new species and reclassification of four preexisting species.</title>
        <authorList>
            <person name="Lee S.D."/>
            <person name="Kim S.-M."/>
            <person name="Byeon Y.-S."/>
            <person name="Yang H.L."/>
            <person name="Kim I.S."/>
        </authorList>
    </citation>
    <scope>NUCLEOTIDE SEQUENCE [LARGE SCALE GENOMIC DNA]</scope>
    <source>
        <strain evidence="2 3">SSW1-36</strain>
    </source>
</reference>
<evidence type="ECO:0000313" key="2">
    <source>
        <dbReference type="EMBL" id="UPL15559.1"/>
    </source>
</evidence>
<feature type="compositionally biased region" description="Basic and acidic residues" evidence="1">
    <location>
        <begin position="206"/>
        <end position="220"/>
    </location>
</feature>
<keyword evidence="3" id="KW-1185">Reference proteome</keyword>
<dbReference type="Proteomes" id="UP000831963">
    <property type="component" value="Chromosome"/>
</dbReference>
<feature type="region of interest" description="Disordered" evidence="1">
    <location>
        <begin position="170"/>
        <end position="220"/>
    </location>
</feature>
<evidence type="ECO:0000313" key="3">
    <source>
        <dbReference type="Proteomes" id="UP000831963"/>
    </source>
</evidence>
<feature type="compositionally biased region" description="Basic and acidic residues" evidence="1">
    <location>
        <begin position="174"/>
        <end position="184"/>
    </location>
</feature>
<protein>
    <submittedName>
        <fullName evidence="2">Transposase</fullName>
    </submittedName>
</protein>
<name>A0ABY4IRZ9_9MICO</name>
<organism evidence="2 3">
    <name type="scientific">Microbacterium galbinum</name>
    <dbReference type="NCBI Taxonomy" id="2851646"/>
    <lineage>
        <taxon>Bacteria</taxon>
        <taxon>Bacillati</taxon>
        <taxon>Actinomycetota</taxon>
        <taxon>Actinomycetes</taxon>
        <taxon>Micrococcales</taxon>
        <taxon>Microbacteriaceae</taxon>
        <taxon>Microbacterium</taxon>
    </lineage>
</organism>
<dbReference type="RefSeq" id="WP_247632261.1">
    <property type="nucleotide sequence ID" value="NZ_CP078077.1"/>
</dbReference>